<evidence type="ECO:0000313" key="2">
    <source>
        <dbReference type="EMBL" id="CAK6951356.1"/>
    </source>
</evidence>
<sequence length="123" mass="13056">MPSVCEHDSKYAMGSSFSPPDRLNPCENTVAAYTNTAAIGATTPASSPGSHTQYEVSDRDDFPVPLRAQTGAYQILNSRCSCNEENHNSKSCSEHPLAVMAALEGMCTQRGGVSAGEQAFLII</sequence>
<feature type="compositionally biased region" description="Polar residues" evidence="1">
    <location>
        <begin position="40"/>
        <end position="55"/>
    </location>
</feature>
<organism evidence="2 3">
    <name type="scientific">Scomber scombrus</name>
    <name type="common">Atlantic mackerel</name>
    <name type="synonym">Scomber vernalis</name>
    <dbReference type="NCBI Taxonomy" id="13677"/>
    <lineage>
        <taxon>Eukaryota</taxon>
        <taxon>Metazoa</taxon>
        <taxon>Chordata</taxon>
        <taxon>Craniata</taxon>
        <taxon>Vertebrata</taxon>
        <taxon>Euteleostomi</taxon>
        <taxon>Actinopterygii</taxon>
        <taxon>Neopterygii</taxon>
        <taxon>Teleostei</taxon>
        <taxon>Neoteleostei</taxon>
        <taxon>Acanthomorphata</taxon>
        <taxon>Pelagiaria</taxon>
        <taxon>Scombriformes</taxon>
        <taxon>Scombridae</taxon>
        <taxon>Scomber</taxon>
    </lineage>
</organism>
<reference evidence="2 3" key="1">
    <citation type="submission" date="2024-01" db="EMBL/GenBank/DDBJ databases">
        <authorList>
            <person name="Alioto T."/>
            <person name="Alioto T."/>
            <person name="Gomez Garrido J."/>
        </authorList>
    </citation>
    <scope>NUCLEOTIDE SEQUENCE [LARGE SCALE GENOMIC DNA]</scope>
</reference>
<keyword evidence="3" id="KW-1185">Reference proteome</keyword>
<protein>
    <submittedName>
        <fullName evidence="2">Uncharacterized protein</fullName>
    </submittedName>
</protein>
<gene>
    <name evidence="2" type="ORF">FSCOSCO3_A008763</name>
</gene>
<dbReference type="EMBL" id="CAWUFR010000006">
    <property type="protein sequence ID" value="CAK6951356.1"/>
    <property type="molecule type" value="Genomic_DNA"/>
</dbReference>
<comment type="caution">
    <text evidence="2">The sequence shown here is derived from an EMBL/GenBank/DDBJ whole genome shotgun (WGS) entry which is preliminary data.</text>
</comment>
<dbReference type="AlphaFoldDB" id="A0AAV1MW65"/>
<feature type="region of interest" description="Disordered" evidence="1">
    <location>
        <begin position="40"/>
        <end position="59"/>
    </location>
</feature>
<evidence type="ECO:0000256" key="1">
    <source>
        <dbReference type="SAM" id="MobiDB-lite"/>
    </source>
</evidence>
<evidence type="ECO:0000313" key="3">
    <source>
        <dbReference type="Proteomes" id="UP001314229"/>
    </source>
</evidence>
<accession>A0AAV1MW65</accession>
<feature type="region of interest" description="Disordered" evidence="1">
    <location>
        <begin position="1"/>
        <end position="22"/>
    </location>
</feature>
<name>A0AAV1MW65_SCOSC</name>
<proteinExistence type="predicted"/>
<feature type="compositionally biased region" description="Basic and acidic residues" evidence="1">
    <location>
        <begin position="1"/>
        <end position="10"/>
    </location>
</feature>
<dbReference type="Proteomes" id="UP001314229">
    <property type="component" value="Unassembled WGS sequence"/>
</dbReference>